<accession>A0A136JGV6</accession>
<keyword evidence="2" id="KW-1185">Reference proteome</keyword>
<organism evidence="1 2">
    <name type="scientific">Microdochium bolleyi</name>
    <dbReference type="NCBI Taxonomy" id="196109"/>
    <lineage>
        <taxon>Eukaryota</taxon>
        <taxon>Fungi</taxon>
        <taxon>Dikarya</taxon>
        <taxon>Ascomycota</taxon>
        <taxon>Pezizomycotina</taxon>
        <taxon>Sordariomycetes</taxon>
        <taxon>Xylariomycetidae</taxon>
        <taxon>Xylariales</taxon>
        <taxon>Microdochiaceae</taxon>
        <taxon>Microdochium</taxon>
    </lineage>
</organism>
<name>A0A136JGV6_9PEZI</name>
<evidence type="ECO:0000313" key="1">
    <source>
        <dbReference type="EMBL" id="KXJ96395.1"/>
    </source>
</evidence>
<dbReference type="EMBL" id="KQ964245">
    <property type="protein sequence ID" value="KXJ96395.1"/>
    <property type="molecule type" value="Genomic_DNA"/>
</dbReference>
<dbReference type="InParanoid" id="A0A136JGV6"/>
<reference evidence="2" key="1">
    <citation type="submission" date="2016-02" db="EMBL/GenBank/DDBJ databases">
        <title>Draft genome sequence of Microdochium bolleyi, a fungal endophyte of beachgrass.</title>
        <authorList>
            <consortium name="DOE Joint Genome Institute"/>
            <person name="David A.S."/>
            <person name="May G."/>
            <person name="Haridas S."/>
            <person name="Lim J."/>
            <person name="Wang M."/>
            <person name="Labutti K."/>
            <person name="Lipzen A."/>
            <person name="Barry K."/>
            <person name="Grigoriev I.V."/>
        </authorList>
    </citation>
    <scope>NUCLEOTIDE SEQUENCE [LARGE SCALE GENOMIC DNA]</scope>
    <source>
        <strain evidence="2">J235TASD1</strain>
    </source>
</reference>
<dbReference type="Proteomes" id="UP000070501">
    <property type="component" value="Unassembled WGS sequence"/>
</dbReference>
<dbReference type="AlphaFoldDB" id="A0A136JGV6"/>
<gene>
    <name evidence="1" type="ORF">Micbo1qcDRAFT_602</name>
</gene>
<evidence type="ECO:0000313" key="2">
    <source>
        <dbReference type="Proteomes" id="UP000070501"/>
    </source>
</evidence>
<sequence>MSSKGHLELPHCDPPAVLCRTCLTPEGWKVRKMYRQQKGGGGSVSASCKKHRRGYPRHYPHTRTAQRDGIGNGSDRALVVSSGTVGKLVFVFGLPVRGRTAVLRAGACHWPSLSPTDIGGGNKISICPIQRMIVCLDGEFWYQWGFMLRWLA</sequence>
<protein>
    <submittedName>
        <fullName evidence="1">Uncharacterized protein</fullName>
    </submittedName>
</protein>
<proteinExistence type="predicted"/>